<dbReference type="AlphaFoldDB" id="A0AAF0TDG4"/>
<dbReference type="PANTHER" id="PTHR34427">
    <property type="entry name" value="DUF4283 DOMAIN PROTEIN"/>
    <property type="match status" value="1"/>
</dbReference>
<reference evidence="2" key="1">
    <citation type="submission" date="2023-08" db="EMBL/GenBank/DDBJ databases">
        <title>A de novo genome assembly of Solanum verrucosum Schlechtendal, a Mexican diploid species geographically isolated from the other diploid A-genome species in potato relatives.</title>
        <authorList>
            <person name="Hosaka K."/>
        </authorList>
    </citation>
    <scope>NUCLEOTIDE SEQUENCE</scope>
    <source>
        <tissue evidence="2">Young leaves</tissue>
    </source>
</reference>
<accession>A0AAF0TDG4</accession>
<keyword evidence="3" id="KW-1185">Reference proteome</keyword>
<protein>
    <recommendedName>
        <fullName evidence="1">DUF4283 domain-containing protein</fullName>
    </recommendedName>
</protein>
<dbReference type="PANTHER" id="PTHR34427:SF16">
    <property type="entry name" value="DUF4283 DOMAIN-CONTAINING PROTEIN"/>
    <property type="match status" value="1"/>
</dbReference>
<dbReference type="EMBL" id="CP133612">
    <property type="protein sequence ID" value="WMV09235.1"/>
    <property type="molecule type" value="Genomic_DNA"/>
</dbReference>
<dbReference type="Proteomes" id="UP001234989">
    <property type="component" value="Chromosome 1"/>
</dbReference>
<gene>
    <name evidence="2" type="ORF">MTR67_002620</name>
</gene>
<evidence type="ECO:0000259" key="1">
    <source>
        <dbReference type="Pfam" id="PF14111"/>
    </source>
</evidence>
<name>A0AAF0TDG4_SOLVR</name>
<evidence type="ECO:0000313" key="2">
    <source>
        <dbReference type="EMBL" id="WMV09235.1"/>
    </source>
</evidence>
<dbReference type="Pfam" id="PF14111">
    <property type="entry name" value="DUF4283"/>
    <property type="match status" value="1"/>
</dbReference>
<feature type="domain" description="DUF4283" evidence="1">
    <location>
        <begin position="182"/>
        <end position="266"/>
    </location>
</feature>
<dbReference type="InterPro" id="IPR025558">
    <property type="entry name" value="DUF4283"/>
</dbReference>
<sequence length="654" mass="74663">MGENRIYFHAGFKSFDITRWTSGEEVWFDWVERSRNMMRRITLSKKVMEWICFVLKEASNDNKNFVRRWRMKDQMAEYFSTRKFIAHGRFMSLLSLKGVDRAVVILLEAFNAGWKDIALKIGNFINYSPPRTLIAPHRMVDTNHSYAKVVESSKWLSSTSEAPESKRQEVSTIATIEYGRGLLGRCITGNFGNLGSEMPTLCEVRKWASSTCKKVFGVNIYEMIDNTFLFEFPNRNMAEQTLQGGWTWKKSRVRWEWWNPITGCTPAAQKSKTTWIRAIGIPLHLWSHETFRQFVDLCGGWKSTEEETGLKNHLKWARIEVKGDGRNVPIEVTISKEGLNFFIPIWVERKPSFQRTPVVSPVPGDEKLNGTIFFVQRSVESYEVIDSVGQLTTIDWRGQGHVGVDISNFNPQVGSREEHGNYLGVTLNPLGHLDSNNCIVPDPAQFIYNNIMEEPINERRDMLLVELTSSKPLLNQSDNLSGTLQMASIDGKAPDREIDGNMQVVPGEDEGSFNAEGKGDTRGEIRIQEQQQLSIFDPSINGDLWEVEDVSPLQAEQKEAVLEKELEATAWVRQNLLRLSKMFGIDFKGHEKETLELLMQIDGSRQARRMEPITDIKKIRSKGSLELKNLITFDVKFKSGGGRSKGKGKTQNDQ</sequence>
<evidence type="ECO:0000313" key="3">
    <source>
        <dbReference type="Proteomes" id="UP001234989"/>
    </source>
</evidence>
<organism evidence="2 3">
    <name type="scientific">Solanum verrucosum</name>
    <dbReference type="NCBI Taxonomy" id="315347"/>
    <lineage>
        <taxon>Eukaryota</taxon>
        <taxon>Viridiplantae</taxon>
        <taxon>Streptophyta</taxon>
        <taxon>Embryophyta</taxon>
        <taxon>Tracheophyta</taxon>
        <taxon>Spermatophyta</taxon>
        <taxon>Magnoliopsida</taxon>
        <taxon>eudicotyledons</taxon>
        <taxon>Gunneridae</taxon>
        <taxon>Pentapetalae</taxon>
        <taxon>asterids</taxon>
        <taxon>lamiids</taxon>
        <taxon>Solanales</taxon>
        <taxon>Solanaceae</taxon>
        <taxon>Solanoideae</taxon>
        <taxon>Solaneae</taxon>
        <taxon>Solanum</taxon>
    </lineage>
</organism>
<proteinExistence type="predicted"/>